<evidence type="ECO:0000256" key="8">
    <source>
        <dbReference type="ARBA" id="ARBA00023136"/>
    </source>
</evidence>
<dbReference type="GO" id="GO:0005789">
    <property type="term" value="C:endoplasmic reticulum membrane"/>
    <property type="evidence" value="ECO:0007669"/>
    <property type="project" value="TreeGrafter"/>
</dbReference>
<feature type="compositionally biased region" description="Basic and acidic residues" evidence="9">
    <location>
        <begin position="145"/>
        <end position="165"/>
    </location>
</feature>
<organism evidence="12 13">
    <name type="scientific">Aquatica leii</name>
    <dbReference type="NCBI Taxonomy" id="1421715"/>
    <lineage>
        <taxon>Eukaryota</taxon>
        <taxon>Metazoa</taxon>
        <taxon>Ecdysozoa</taxon>
        <taxon>Arthropoda</taxon>
        <taxon>Hexapoda</taxon>
        <taxon>Insecta</taxon>
        <taxon>Pterygota</taxon>
        <taxon>Neoptera</taxon>
        <taxon>Endopterygota</taxon>
        <taxon>Coleoptera</taxon>
        <taxon>Polyphaga</taxon>
        <taxon>Elateriformia</taxon>
        <taxon>Elateroidea</taxon>
        <taxon>Lampyridae</taxon>
        <taxon>Luciolinae</taxon>
        <taxon>Aquatica</taxon>
    </lineage>
</organism>
<evidence type="ECO:0000256" key="1">
    <source>
        <dbReference type="ARBA" id="ARBA00004141"/>
    </source>
</evidence>
<keyword evidence="8 10" id="KW-0472">Membrane</keyword>
<evidence type="ECO:0000313" key="12">
    <source>
        <dbReference type="EMBL" id="KAK4873538.1"/>
    </source>
</evidence>
<dbReference type="GO" id="GO:0005886">
    <property type="term" value="C:plasma membrane"/>
    <property type="evidence" value="ECO:0007669"/>
    <property type="project" value="TreeGrafter"/>
</dbReference>
<comment type="caution">
    <text evidence="12">The sequence shown here is derived from an EMBL/GenBank/DDBJ whole genome shotgun (WGS) entry which is preliminary data.</text>
</comment>
<dbReference type="PANTHER" id="PTHR21290:SF27">
    <property type="entry name" value="PHOSPHATIDYLCHOLINE:CERAMIDE CHOLINEPHOSPHOTRANSFERASE 1"/>
    <property type="match status" value="1"/>
</dbReference>
<proteinExistence type="inferred from homology"/>
<keyword evidence="3" id="KW-0808">Transferase</keyword>
<sequence>MSQQAFINLDSDYDGDDESSTSPTSWKLVTNKRYRQLPVLWTSINNKKANVIDISLTCRKSKRRYERIKSCTLRMVLEPKFADYGTINSMGDAPQQHNSTHAFLSPHSILSLPPLDDEESPNTSKGDAMTKGDLYQRQPLLPTPAKRDKWGHGNRPESHKQYRATEEEEDDDEEAHRNEANGIIKINMPPPIREEPRYPQERWKTVIAGVIMFITFIITLASLAIVHEKVPDRETYGPLPDVFLDNVPAFDWGLDVSEYIIMISINSALLCILLHRHRFIIFRRLFLILSLLYFYRAITMYVTVLPMASTTYYCSPKTNKTDVYTVTVRIVQLFSGLGLSINGKHTYCGDYIYSGHTVILVISYLFISEYTPKKLYLVHWIYFLLAAVGVFMLQLGHGHYTVDVIIAYYITTRIFWTYHTLANNPVLKQNSVNNYIGRAWWFYFFLYFEGNVSGPVPRQWPDWPLPWPRRFQSKSRES</sequence>
<evidence type="ECO:0000256" key="5">
    <source>
        <dbReference type="ARBA" id="ARBA00022919"/>
    </source>
</evidence>
<comment type="subcellular location">
    <subcellularLocation>
        <location evidence="1">Membrane</location>
        <topology evidence="1">Multi-pass membrane protein</topology>
    </subcellularLocation>
</comment>
<evidence type="ECO:0000259" key="11">
    <source>
        <dbReference type="Pfam" id="PF14360"/>
    </source>
</evidence>
<feature type="domain" description="Sphingomyelin synthase-like" evidence="11">
    <location>
        <begin position="348"/>
        <end position="420"/>
    </location>
</feature>
<evidence type="ECO:0000256" key="4">
    <source>
        <dbReference type="ARBA" id="ARBA00022692"/>
    </source>
</evidence>
<evidence type="ECO:0000256" key="9">
    <source>
        <dbReference type="SAM" id="MobiDB-lite"/>
    </source>
</evidence>
<reference evidence="13" key="1">
    <citation type="submission" date="2023-01" db="EMBL/GenBank/DDBJ databases">
        <title>Key to firefly adult light organ development and bioluminescence: homeobox transcription factors regulate luciferase expression and transportation to peroxisome.</title>
        <authorList>
            <person name="Fu X."/>
        </authorList>
    </citation>
    <scope>NUCLEOTIDE SEQUENCE [LARGE SCALE GENOMIC DNA]</scope>
</reference>
<feature type="transmembrane region" description="Helical" evidence="10">
    <location>
        <begin position="375"/>
        <end position="394"/>
    </location>
</feature>
<evidence type="ECO:0000256" key="2">
    <source>
        <dbReference type="ARBA" id="ARBA00005441"/>
    </source>
</evidence>
<dbReference type="Pfam" id="PF14360">
    <property type="entry name" value="PAP2_C"/>
    <property type="match status" value="1"/>
</dbReference>
<dbReference type="EMBL" id="JARPUR010000007">
    <property type="protein sequence ID" value="KAK4873538.1"/>
    <property type="molecule type" value="Genomic_DNA"/>
</dbReference>
<dbReference type="GO" id="GO:0000139">
    <property type="term" value="C:Golgi membrane"/>
    <property type="evidence" value="ECO:0007669"/>
    <property type="project" value="TreeGrafter"/>
</dbReference>
<evidence type="ECO:0000256" key="7">
    <source>
        <dbReference type="ARBA" id="ARBA00023098"/>
    </source>
</evidence>
<keyword evidence="6 10" id="KW-1133">Transmembrane helix</keyword>
<dbReference type="GO" id="GO:0047493">
    <property type="term" value="F:ceramide cholinephosphotransferase activity"/>
    <property type="evidence" value="ECO:0007669"/>
    <property type="project" value="TreeGrafter"/>
</dbReference>
<evidence type="ECO:0000256" key="3">
    <source>
        <dbReference type="ARBA" id="ARBA00022679"/>
    </source>
</evidence>
<dbReference type="AlphaFoldDB" id="A0AAN7SLA9"/>
<dbReference type="GO" id="GO:0033188">
    <property type="term" value="F:sphingomyelin synthase activity"/>
    <property type="evidence" value="ECO:0007669"/>
    <property type="project" value="TreeGrafter"/>
</dbReference>
<feature type="transmembrane region" description="Helical" evidence="10">
    <location>
        <begin position="206"/>
        <end position="226"/>
    </location>
</feature>
<dbReference type="InterPro" id="IPR025749">
    <property type="entry name" value="Sphingomyelin_synth-like_dom"/>
</dbReference>
<dbReference type="InterPro" id="IPR045221">
    <property type="entry name" value="Sphingomyelin_synth-like"/>
</dbReference>
<evidence type="ECO:0000256" key="10">
    <source>
        <dbReference type="SAM" id="Phobius"/>
    </source>
</evidence>
<evidence type="ECO:0000256" key="6">
    <source>
        <dbReference type="ARBA" id="ARBA00022989"/>
    </source>
</evidence>
<keyword evidence="4 10" id="KW-0812">Transmembrane</keyword>
<keyword evidence="13" id="KW-1185">Reference proteome</keyword>
<feature type="transmembrane region" description="Helical" evidence="10">
    <location>
        <begin position="286"/>
        <end position="308"/>
    </location>
</feature>
<feature type="transmembrane region" description="Helical" evidence="10">
    <location>
        <begin position="256"/>
        <end position="274"/>
    </location>
</feature>
<keyword evidence="5" id="KW-0746">Sphingolipid metabolism</keyword>
<evidence type="ECO:0000313" key="13">
    <source>
        <dbReference type="Proteomes" id="UP001353858"/>
    </source>
</evidence>
<dbReference type="GO" id="GO:0006686">
    <property type="term" value="P:sphingomyelin biosynthetic process"/>
    <property type="evidence" value="ECO:0007669"/>
    <property type="project" value="TreeGrafter"/>
</dbReference>
<name>A0AAN7SLA9_9COLE</name>
<keyword evidence="7" id="KW-0443">Lipid metabolism</keyword>
<dbReference type="GO" id="GO:0046513">
    <property type="term" value="P:ceramide biosynthetic process"/>
    <property type="evidence" value="ECO:0007669"/>
    <property type="project" value="TreeGrafter"/>
</dbReference>
<gene>
    <name evidence="12" type="ORF">RN001_015567</name>
</gene>
<protein>
    <recommendedName>
        <fullName evidence="11">Sphingomyelin synthase-like domain-containing protein</fullName>
    </recommendedName>
</protein>
<comment type="similarity">
    <text evidence="2">Belongs to the sphingomyelin synthase family.</text>
</comment>
<feature type="region of interest" description="Disordered" evidence="9">
    <location>
        <begin position="107"/>
        <end position="176"/>
    </location>
</feature>
<dbReference type="PANTHER" id="PTHR21290">
    <property type="entry name" value="SPHINGOMYELIN SYNTHETASE"/>
    <property type="match status" value="1"/>
</dbReference>
<feature type="transmembrane region" description="Helical" evidence="10">
    <location>
        <begin position="400"/>
        <end position="418"/>
    </location>
</feature>
<dbReference type="Proteomes" id="UP001353858">
    <property type="component" value="Unassembled WGS sequence"/>
</dbReference>
<accession>A0AAN7SLA9</accession>
<feature type="transmembrane region" description="Helical" evidence="10">
    <location>
        <begin position="351"/>
        <end position="368"/>
    </location>
</feature>